<feature type="transmembrane region" description="Helical" evidence="11">
    <location>
        <begin position="354"/>
        <end position="378"/>
    </location>
</feature>
<evidence type="ECO:0000256" key="8">
    <source>
        <dbReference type="ARBA" id="ARBA00022989"/>
    </source>
</evidence>
<dbReference type="GO" id="GO:0005789">
    <property type="term" value="C:endoplasmic reticulum membrane"/>
    <property type="evidence" value="ECO:0007669"/>
    <property type="project" value="UniProtKB-SubCell"/>
</dbReference>
<evidence type="ECO:0000256" key="4">
    <source>
        <dbReference type="ARBA" id="ARBA00022692"/>
    </source>
</evidence>
<comment type="caution">
    <text evidence="12">The sequence shown here is derived from an EMBL/GenBank/DDBJ whole genome shotgun (WGS) entry which is preliminary data.</text>
</comment>
<dbReference type="GO" id="GO:0031201">
    <property type="term" value="C:SNARE complex"/>
    <property type="evidence" value="ECO:0007669"/>
    <property type="project" value="TreeGrafter"/>
</dbReference>
<dbReference type="EMBL" id="MU853760">
    <property type="protein sequence ID" value="KAK3944284.1"/>
    <property type="molecule type" value="Genomic_DNA"/>
</dbReference>
<feature type="region of interest" description="Disordered" evidence="10">
    <location>
        <begin position="108"/>
        <end position="262"/>
    </location>
</feature>
<feature type="compositionally biased region" description="Acidic residues" evidence="10">
    <location>
        <begin position="119"/>
        <end position="132"/>
    </location>
</feature>
<evidence type="ECO:0000256" key="2">
    <source>
        <dbReference type="ARBA" id="ARBA00007891"/>
    </source>
</evidence>
<evidence type="ECO:0000313" key="13">
    <source>
        <dbReference type="Proteomes" id="UP001303473"/>
    </source>
</evidence>
<keyword evidence="3" id="KW-0813">Transport</keyword>
<evidence type="ECO:0000256" key="3">
    <source>
        <dbReference type="ARBA" id="ARBA00022448"/>
    </source>
</evidence>
<keyword evidence="4 11" id="KW-0812">Transmembrane</keyword>
<evidence type="ECO:0000256" key="7">
    <source>
        <dbReference type="ARBA" id="ARBA00022927"/>
    </source>
</evidence>
<dbReference type="Pfam" id="PF09753">
    <property type="entry name" value="Use1"/>
    <property type="match status" value="1"/>
</dbReference>
<dbReference type="GO" id="GO:0015031">
    <property type="term" value="P:protein transport"/>
    <property type="evidence" value="ECO:0007669"/>
    <property type="project" value="UniProtKB-KW"/>
</dbReference>
<evidence type="ECO:0000256" key="1">
    <source>
        <dbReference type="ARBA" id="ARBA00004163"/>
    </source>
</evidence>
<gene>
    <name evidence="12" type="ORF">QBC46DRAFT_172812</name>
</gene>
<evidence type="ECO:0000313" key="12">
    <source>
        <dbReference type="EMBL" id="KAK3944284.1"/>
    </source>
</evidence>
<accession>A0AAN6S8D9</accession>
<dbReference type="InterPro" id="IPR019150">
    <property type="entry name" value="Vesicle_transport_protein_Use1"/>
</dbReference>
<evidence type="ECO:0000256" key="9">
    <source>
        <dbReference type="ARBA" id="ARBA00023136"/>
    </source>
</evidence>
<evidence type="ECO:0000256" key="11">
    <source>
        <dbReference type="SAM" id="Phobius"/>
    </source>
</evidence>
<dbReference type="PANTHER" id="PTHR13050:SF7">
    <property type="entry name" value="VESICLE TRANSPORT PROTEIN USE1"/>
    <property type="match status" value="1"/>
</dbReference>
<evidence type="ECO:0000256" key="5">
    <source>
        <dbReference type="ARBA" id="ARBA00022824"/>
    </source>
</evidence>
<keyword evidence="9 11" id="KW-0472">Membrane</keyword>
<feature type="compositionally biased region" description="Low complexity" evidence="10">
    <location>
        <begin position="144"/>
        <end position="156"/>
    </location>
</feature>
<feature type="compositionally biased region" description="Low complexity" evidence="10">
    <location>
        <begin position="216"/>
        <end position="231"/>
    </location>
</feature>
<protein>
    <submittedName>
        <fullName evidence="12">Synaptobrevin</fullName>
    </submittedName>
</protein>
<sequence>MARFIQGVTHSAVSPRTTDPLTDLTRLLSRLQQTVLRADAERERRLRTSEFERKRVEVNITYAQSLLTKLEQEALGVKILARRNELQVDLNRKRELLEELTERITDLAELSSHQPHDLYEDDDDDDEEDGSSDDILSVIMATPSASESMDSMSRSGDFGRRDESDGGGGSVVVDDIPEPPPPQQQPSPHPSYAQSGFEPGGEEEERSREWSEKEQTPQPTATTTTTQTTQTMRSRRPANEKEVETEKEKDGAAQTSSSAALFGGNRSITTSLSQTATAEAILDHQRAEQDALSESILKMARDLKQSSRSFASSLEEDKEVVAKAGEGLEKTETGLEAATRRMGTLRQMTEGKGWWGRMMLYAWIYGLMIVLVLVVFVLPKLRF</sequence>
<dbReference type="Proteomes" id="UP001303473">
    <property type="component" value="Unassembled WGS sequence"/>
</dbReference>
<feature type="compositionally biased region" description="Basic and acidic residues" evidence="10">
    <location>
        <begin position="237"/>
        <end position="251"/>
    </location>
</feature>
<proteinExistence type="inferred from homology"/>
<dbReference type="AlphaFoldDB" id="A0AAN6S8D9"/>
<keyword evidence="5" id="KW-0256">Endoplasmic reticulum</keyword>
<dbReference type="PANTHER" id="PTHR13050">
    <property type="entry name" value="USE1-LIKE PROTEIN"/>
    <property type="match status" value="1"/>
</dbReference>
<keyword evidence="13" id="KW-1185">Reference proteome</keyword>
<organism evidence="12 13">
    <name type="scientific">Diplogelasinospora grovesii</name>
    <dbReference type="NCBI Taxonomy" id="303347"/>
    <lineage>
        <taxon>Eukaryota</taxon>
        <taxon>Fungi</taxon>
        <taxon>Dikarya</taxon>
        <taxon>Ascomycota</taxon>
        <taxon>Pezizomycotina</taxon>
        <taxon>Sordariomycetes</taxon>
        <taxon>Sordariomycetidae</taxon>
        <taxon>Sordariales</taxon>
        <taxon>Diplogelasinosporaceae</taxon>
        <taxon>Diplogelasinospora</taxon>
    </lineage>
</organism>
<dbReference type="GO" id="GO:0005484">
    <property type="term" value="F:SNAP receptor activity"/>
    <property type="evidence" value="ECO:0007669"/>
    <property type="project" value="TreeGrafter"/>
</dbReference>
<name>A0AAN6S8D9_9PEZI</name>
<evidence type="ECO:0000256" key="10">
    <source>
        <dbReference type="SAM" id="MobiDB-lite"/>
    </source>
</evidence>
<keyword evidence="7" id="KW-0653">Protein transport</keyword>
<keyword evidence="8 11" id="KW-1133">Transmembrane helix</keyword>
<evidence type="ECO:0000256" key="6">
    <source>
        <dbReference type="ARBA" id="ARBA00022892"/>
    </source>
</evidence>
<keyword evidence="6" id="KW-0931">ER-Golgi transport</keyword>
<reference evidence="13" key="1">
    <citation type="journal article" date="2023" name="Mol. Phylogenet. Evol.">
        <title>Genome-scale phylogeny and comparative genomics of the fungal order Sordariales.</title>
        <authorList>
            <person name="Hensen N."/>
            <person name="Bonometti L."/>
            <person name="Westerberg I."/>
            <person name="Brannstrom I.O."/>
            <person name="Guillou S."/>
            <person name="Cros-Aarteil S."/>
            <person name="Calhoun S."/>
            <person name="Haridas S."/>
            <person name="Kuo A."/>
            <person name="Mondo S."/>
            <person name="Pangilinan J."/>
            <person name="Riley R."/>
            <person name="LaButti K."/>
            <person name="Andreopoulos B."/>
            <person name="Lipzen A."/>
            <person name="Chen C."/>
            <person name="Yan M."/>
            <person name="Daum C."/>
            <person name="Ng V."/>
            <person name="Clum A."/>
            <person name="Steindorff A."/>
            <person name="Ohm R.A."/>
            <person name="Martin F."/>
            <person name="Silar P."/>
            <person name="Natvig D.O."/>
            <person name="Lalanne C."/>
            <person name="Gautier V."/>
            <person name="Ament-Velasquez S.L."/>
            <person name="Kruys A."/>
            <person name="Hutchinson M.I."/>
            <person name="Powell A.J."/>
            <person name="Barry K."/>
            <person name="Miller A.N."/>
            <person name="Grigoriev I.V."/>
            <person name="Debuchy R."/>
            <person name="Gladieux P."/>
            <person name="Hiltunen Thoren M."/>
            <person name="Johannesson H."/>
        </authorList>
    </citation>
    <scope>NUCLEOTIDE SEQUENCE [LARGE SCALE GENOMIC DNA]</scope>
    <source>
        <strain evidence="13">CBS 340.73</strain>
    </source>
</reference>
<feature type="compositionally biased region" description="Pro residues" evidence="10">
    <location>
        <begin position="178"/>
        <end position="189"/>
    </location>
</feature>
<dbReference type="GO" id="GO:0006890">
    <property type="term" value="P:retrograde vesicle-mediated transport, Golgi to endoplasmic reticulum"/>
    <property type="evidence" value="ECO:0007669"/>
    <property type="project" value="TreeGrafter"/>
</dbReference>
<comment type="similarity">
    <text evidence="2">Belongs to the USE1 family.</text>
</comment>
<feature type="compositionally biased region" description="Basic and acidic residues" evidence="10">
    <location>
        <begin position="205"/>
        <end position="215"/>
    </location>
</feature>
<comment type="subcellular location">
    <subcellularLocation>
        <location evidence="1">Endoplasmic reticulum membrane</location>
        <topology evidence="1">Single-pass type IV membrane protein</topology>
    </subcellularLocation>
</comment>